<sequence length="22" mass="2456">MMQICCYITGVILILGIPYPIT</sequence>
<dbReference type="AlphaFoldDB" id="A0A2P2PN30"/>
<proteinExistence type="predicted"/>
<protein>
    <submittedName>
        <fullName evidence="1">Uncharacterized protein</fullName>
    </submittedName>
</protein>
<reference evidence="1" key="1">
    <citation type="submission" date="2018-02" db="EMBL/GenBank/DDBJ databases">
        <title>Rhizophora mucronata_Transcriptome.</title>
        <authorList>
            <person name="Meera S.P."/>
            <person name="Sreeshan A."/>
            <person name="Augustine A."/>
        </authorList>
    </citation>
    <scope>NUCLEOTIDE SEQUENCE</scope>
    <source>
        <tissue evidence="1">Leaf</tissue>
    </source>
</reference>
<name>A0A2P2PN30_RHIMU</name>
<accession>A0A2P2PN30</accession>
<organism evidence="1">
    <name type="scientific">Rhizophora mucronata</name>
    <name type="common">Asiatic mangrove</name>
    <dbReference type="NCBI Taxonomy" id="61149"/>
    <lineage>
        <taxon>Eukaryota</taxon>
        <taxon>Viridiplantae</taxon>
        <taxon>Streptophyta</taxon>
        <taxon>Embryophyta</taxon>
        <taxon>Tracheophyta</taxon>
        <taxon>Spermatophyta</taxon>
        <taxon>Magnoliopsida</taxon>
        <taxon>eudicotyledons</taxon>
        <taxon>Gunneridae</taxon>
        <taxon>Pentapetalae</taxon>
        <taxon>rosids</taxon>
        <taxon>fabids</taxon>
        <taxon>Malpighiales</taxon>
        <taxon>Rhizophoraceae</taxon>
        <taxon>Rhizophora</taxon>
    </lineage>
</organism>
<evidence type="ECO:0000313" key="1">
    <source>
        <dbReference type="EMBL" id="MBX56118.1"/>
    </source>
</evidence>
<dbReference type="EMBL" id="GGEC01075634">
    <property type="protein sequence ID" value="MBX56118.1"/>
    <property type="molecule type" value="Transcribed_RNA"/>
</dbReference>